<evidence type="ECO:0000313" key="2">
    <source>
        <dbReference type="Proteomes" id="UP000019109"/>
    </source>
</evidence>
<accession>W4VB43</accession>
<comment type="caution">
    <text evidence="1">The sequence shown here is derived from an EMBL/GenBank/DDBJ whole genome shotgun (WGS) entry which is preliminary data.</text>
</comment>
<dbReference type="InterPro" id="IPR005646">
    <property type="entry name" value="FapA"/>
</dbReference>
<gene>
    <name evidence="1" type="ORF">JCM21531_3602</name>
</gene>
<dbReference type="Proteomes" id="UP000019109">
    <property type="component" value="Unassembled WGS sequence"/>
</dbReference>
<keyword evidence="2" id="KW-1185">Reference proteome</keyword>
<dbReference type="Pfam" id="PF03961">
    <property type="entry name" value="FapA"/>
    <property type="match status" value="1"/>
</dbReference>
<dbReference type="PANTHER" id="PTHR38032">
    <property type="entry name" value="POLYMERASE-RELATED"/>
    <property type="match status" value="1"/>
</dbReference>
<reference evidence="1" key="1">
    <citation type="journal article" date="2014" name="Genome Announc.">
        <title>Draft Genome Sequence of Clostridium straminisolvens Strain JCM 21531T, Isolated from a Cellulose-Degrading Bacterial Community.</title>
        <authorList>
            <person name="Yuki M."/>
            <person name="Oshima K."/>
            <person name="Suda W."/>
            <person name="Sakamoto M."/>
            <person name="Kitamura K."/>
            <person name="Iida T."/>
            <person name="Hattori M."/>
            <person name="Ohkuma M."/>
        </authorList>
    </citation>
    <scope>NUCLEOTIDE SEQUENCE [LARGE SCALE GENOMIC DNA]</scope>
    <source>
        <strain evidence="1">JCM 21531</strain>
    </source>
</reference>
<sequence length="113" mass="12065">MDFKTGNIIFDGYVTIKGTVTDGFYVEATKDIEISSPIGIGNVKGIKSREGSIYIKGGISSKGSAQISAKKNIYTKFVDNAKLSCGGIAHIGFYCINSTVEAKEVFIESVKAI</sequence>
<dbReference type="InterPro" id="IPR046865">
    <property type="entry name" value="FapA_b_solenoid"/>
</dbReference>
<dbReference type="EMBL" id="BAVR01000053">
    <property type="protein sequence ID" value="GAE90023.1"/>
    <property type="molecule type" value="Genomic_DNA"/>
</dbReference>
<evidence type="ECO:0008006" key="3">
    <source>
        <dbReference type="Google" id="ProtNLM"/>
    </source>
</evidence>
<proteinExistence type="predicted"/>
<protein>
    <recommendedName>
        <fullName evidence="3">Integral membrane protein CcmA</fullName>
    </recommendedName>
</protein>
<dbReference type="STRING" id="1294263.JCM21531_3602"/>
<organism evidence="1 2">
    <name type="scientific">Acetivibrio straminisolvens JCM 21531</name>
    <dbReference type="NCBI Taxonomy" id="1294263"/>
    <lineage>
        <taxon>Bacteria</taxon>
        <taxon>Bacillati</taxon>
        <taxon>Bacillota</taxon>
        <taxon>Clostridia</taxon>
        <taxon>Eubacteriales</taxon>
        <taxon>Oscillospiraceae</taxon>
        <taxon>Acetivibrio</taxon>
    </lineage>
</organism>
<name>W4VB43_9FIRM</name>
<evidence type="ECO:0000313" key="1">
    <source>
        <dbReference type="EMBL" id="GAE90023.1"/>
    </source>
</evidence>
<dbReference type="AlphaFoldDB" id="W4VB43"/>
<dbReference type="PANTHER" id="PTHR38032:SF1">
    <property type="entry name" value="RNA-BINDING PROTEIN KHPB N-TERMINAL DOMAIN-CONTAINING PROTEIN"/>
    <property type="match status" value="1"/>
</dbReference>